<accession>A0A562QUB8</accession>
<dbReference type="EMBL" id="VLLB01000023">
    <property type="protein sequence ID" value="TWI60223.1"/>
    <property type="molecule type" value="Genomic_DNA"/>
</dbReference>
<dbReference type="Proteomes" id="UP000318431">
    <property type="component" value="Unassembled WGS sequence"/>
</dbReference>
<reference evidence="1 2" key="1">
    <citation type="journal article" date="2015" name="Stand. Genomic Sci.">
        <title>Genomic Encyclopedia of Bacterial and Archaeal Type Strains, Phase III: the genomes of soil and plant-associated and newly described type strains.</title>
        <authorList>
            <person name="Whitman W.B."/>
            <person name="Woyke T."/>
            <person name="Klenk H.P."/>
            <person name="Zhou Y."/>
            <person name="Lilburn T.G."/>
            <person name="Beck B.J."/>
            <person name="De Vos P."/>
            <person name="Vandamme P."/>
            <person name="Eisen J.A."/>
            <person name="Garrity G."/>
            <person name="Hugenholtz P."/>
            <person name="Kyrpides N.C."/>
        </authorList>
    </citation>
    <scope>NUCLEOTIDE SEQUENCE [LARGE SCALE GENOMIC DNA]</scope>
    <source>
        <strain evidence="1 2">CGMCC 1.10822</strain>
    </source>
</reference>
<sequence length="62" mass="6267">TVTQQNAALVEEAAAAAEAQQEQAQQLVGLVGTFQLAPRHAGSLAPHAARPAARLSHSIAAA</sequence>
<protein>
    <submittedName>
        <fullName evidence="1">Methyl-accepting chemotaxis protein</fullName>
    </submittedName>
</protein>
<feature type="non-terminal residue" evidence="1">
    <location>
        <position position="1"/>
    </location>
</feature>
<keyword evidence="2" id="KW-1185">Reference proteome</keyword>
<proteinExistence type="predicted"/>
<evidence type="ECO:0000313" key="1">
    <source>
        <dbReference type="EMBL" id="TWI60223.1"/>
    </source>
</evidence>
<name>A0A562QUB8_9BURK</name>
<dbReference type="AlphaFoldDB" id="A0A562QUB8"/>
<organism evidence="1 2">
    <name type="scientific">Pseudoduganella lurida</name>
    <dbReference type="NCBI Taxonomy" id="1036180"/>
    <lineage>
        <taxon>Bacteria</taxon>
        <taxon>Pseudomonadati</taxon>
        <taxon>Pseudomonadota</taxon>
        <taxon>Betaproteobacteria</taxon>
        <taxon>Burkholderiales</taxon>
        <taxon>Oxalobacteraceae</taxon>
        <taxon>Telluria group</taxon>
        <taxon>Pseudoduganella</taxon>
    </lineage>
</organism>
<evidence type="ECO:0000313" key="2">
    <source>
        <dbReference type="Proteomes" id="UP000318431"/>
    </source>
</evidence>
<comment type="caution">
    <text evidence="1">The sequence shown here is derived from an EMBL/GenBank/DDBJ whole genome shotgun (WGS) entry which is preliminary data.</text>
</comment>
<gene>
    <name evidence="1" type="ORF">IP91_05169</name>
</gene>